<protein>
    <submittedName>
        <fullName evidence="2">Glyco_hydro_38C domain-containing protein</fullName>
    </submittedName>
</protein>
<evidence type="ECO:0000313" key="1">
    <source>
        <dbReference type="Proteomes" id="UP000095284"/>
    </source>
</evidence>
<sequence length="133" mass="15432">MAWKRAPRPPDHSVLFPPSFGREDYSEQFFFGQTFLVDYLGSQRPVEDEKLFHAKVLDKSKRLRGYHTIKSANLTSISELTLALSDQFAYENYQLMTGTISRSDQKVENQLTFPQQLIPNSLYTFVLEDFDIS</sequence>
<dbReference type="WBParaSite" id="BXY_0507800.1">
    <property type="protein sequence ID" value="BXY_0507800.1"/>
    <property type="gene ID" value="BXY_0507800"/>
</dbReference>
<proteinExistence type="predicted"/>
<evidence type="ECO:0000313" key="2">
    <source>
        <dbReference type="WBParaSite" id="BXY_0507800.1"/>
    </source>
</evidence>
<dbReference type="Proteomes" id="UP000095284">
    <property type="component" value="Unplaced"/>
</dbReference>
<dbReference type="AlphaFoldDB" id="A0A1I7RWG5"/>
<accession>A0A1I7RWG5</accession>
<name>A0A1I7RWG5_BURXY</name>
<reference evidence="2" key="1">
    <citation type="submission" date="2016-11" db="UniProtKB">
        <authorList>
            <consortium name="WormBaseParasite"/>
        </authorList>
    </citation>
    <scope>IDENTIFICATION</scope>
</reference>
<organism evidence="1 2">
    <name type="scientific">Bursaphelenchus xylophilus</name>
    <name type="common">Pinewood nematode worm</name>
    <name type="synonym">Aphelenchoides xylophilus</name>
    <dbReference type="NCBI Taxonomy" id="6326"/>
    <lineage>
        <taxon>Eukaryota</taxon>
        <taxon>Metazoa</taxon>
        <taxon>Ecdysozoa</taxon>
        <taxon>Nematoda</taxon>
        <taxon>Chromadorea</taxon>
        <taxon>Rhabditida</taxon>
        <taxon>Tylenchina</taxon>
        <taxon>Tylenchomorpha</taxon>
        <taxon>Aphelenchoidea</taxon>
        <taxon>Aphelenchoididae</taxon>
        <taxon>Bursaphelenchus</taxon>
    </lineage>
</organism>